<evidence type="ECO:0000256" key="1">
    <source>
        <dbReference type="ARBA" id="ARBA00004127"/>
    </source>
</evidence>
<evidence type="ECO:0000313" key="8">
    <source>
        <dbReference type="Proteomes" id="UP000271554"/>
    </source>
</evidence>
<comment type="subcellular location">
    <subcellularLocation>
        <location evidence="1">Endomembrane system</location>
        <topology evidence="1">Multi-pass membrane protein</topology>
    </subcellularLocation>
</comment>
<evidence type="ECO:0000313" key="7">
    <source>
        <dbReference type="EMBL" id="AYG79658.1"/>
    </source>
</evidence>
<gene>
    <name evidence="7" type="ORF">DWB77_01773</name>
</gene>
<proteinExistence type="predicted"/>
<dbReference type="EMBL" id="CP032698">
    <property type="protein sequence ID" value="AYG79658.1"/>
    <property type="molecule type" value="Genomic_DNA"/>
</dbReference>
<evidence type="ECO:0000259" key="6">
    <source>
        <dbReference type="SMART" id="SM00752"/>
    </source>
</evidence>
<feature type="transmembrane region" description="Helical" evidence="5">
    <location>
        <begin position="88"/>
        <end position="105"/>
    </location>
</feature>
<keyword evidence="2 5" id="KW-0812">Transmembrane</keyword>
<dbReference type="PANTHER" id="PTHR39535:SF2">
    <property type="entry name" value="HTTM DOMAIN-CONTAINING PROTEIN"/>
    <property type="match status" value="1"/>
</dbReference>
<evidence type="ECO:0000256" key="4">
    <source>
        <dbReference type="ARBA" id="ARBA00023136"/>
    </source>
</evidence>
<name>A0A387HG04_9ACTN</name>
<dbReference type="RefSeq" id="WP_120720721.1">
    <property type="nucleotide sequence ID" value="NZ_CP032698.1"/>
</dbReference>
<reference evidence="7 8" key="1">
    <citation type="submission" date="2018-10" db="EMBL/GenBank/DDBJ databases">
        <title>Relationship between Morphology and Antimicrobial Activity in Streptomyces.</title>
        <authorList>
            <person name="Kang H.J."/>
            <person name="Kim S.B."/>
        </authorList>
    </citation>
    <scope>NUCLEOTIDE SEQUENCE [LARGE SCALE GENOMIC DNA]</scope>
    <source>
        <strain evidence="7 8">BH38</strain>
    </source>
</reference>
<keyword evidence="8" id="KW-1185">Reference proteome</keyword>
<keyword evidence="3 5" id="KW-1133">Transmembrane helix</keyword>
<feature type="domain" description="HTTM-like" evidence="6">
    <location>
        <begin position="22"/>
        <end position="259"/>
    </location>
</feature>
<organism evidence="7 8">
    <name type="scientific">Streptomyces hundungensis</name>
    <dbReference type="NCBI Taxonomy" id="1077946"/>
    <lineage>
        <taxon>Bacteria</taxon>
        <taxon>Bacillati</taxon>
        <taxon>Actinomycetota</taxon>
        <taxon>Actinomycetes</taxon>
        <taxon>Kitasatosporales</taxon>
        <taxon>Streptomycetaceae</taxon>
        <taxon>Streptomyces</taxon>
    </lineage>
</organism>
<keyword evidence="4 5" id="KW-0472">Membrane</keyword>
<dbReference type="AlphaFoldDB" id="A0A387HG04"/>
<evidence type="ECO:0000256" key="2">
    <source>
        <dbReference type="ARBA" id="ARBA00022692"/>
    </source>
</evidence>
<dbReference type="PANTHER" id="PTHR39535">
    <property type="entry name" value="SPORULATION-DELAYING PROTEIN SDPB"/>
    <property type="match status" value="1"/>
</dbReference>
<accession>A0A387HG04</accession>
<protein>
    <recommendedName>
        <fullName evidence="6">HTTM-like domain-containing protein</fullName>
    </recommendedName>
</protein>
<feature type="transmembrane region" description="Helical" evidence="5">
    <location>
        <begin position="117"/>
        <end position="135"/>
    </location>
</feature>
<dbReference type="KEGG" id="shun:DWB77_01773"/>
<dbReference type="InterPro" id="IPR052964">
    <property type="entry name" value="Sporulation_signal_mat"/>
</dbReference>
<feature type="transmembrane region" description="Helical" evidence="5">
    <location>
        <begin position="233"/>
        <end position="261"/>
    </location>
</feature>
<dbReference type="Proteomes" id="UP000271554">
    <property type="component" value="Chromosome"/>
</dbReference>
<sequence length="263" mass="26883">MLNETETARAILAVCGVGLAVSAGRDLRQSHEFGAGGALAWAVVGAYPHRCPPAVRALFVGDRYRAVLAVQCAAGLAAPAVAALSAPGSAVVACVLLTTLLLGLHRSDYGTDGADQMAALAMLTAAVTLTVGGTVGRLFLAFLTGQLILSYLIAGVAKLVSPTWRDGSCLAQILSTDSYGSPGIAAFLRARPWVGALMAWGVMVLEVTFWLALVVPGPPRWGLLAAGAALHLGIAFTMGLTTFVFAFIGAYPALVFTAAALTG</sequence>
<evidence type="ECO:0000256" key="3">
    <source>
        <dbReference type="ARBA" id="ARBA00022989"/>
    </source>
</evidence>
<evidence type="ECO:0000256" key="5">
    <source>
        <dbReference type="SAM" id="Phobius"/>
    </source>
</evidence>
<dbReference type="GO" id="GO:0012505">
    <property type="term" value="C:endomembrane system"/>
    <property type="evidence" value="ECO:0007669"/>
    <property type="project" value="UniProtKB-SubCell"/>
</dbReference>
<dbReference type="OrthoDB" id="5422338at2"/>
<dbReference type="SMART" id="SM00752">
    <property type="entry name" value="HTTM"/>
    <property type="match status" value="1"/>
</dbReference>
<dbReference type="InterPro" id="IPR011020">
    <property type="entry name" value="HTTM-like"/>
</dbReference>
<feature type="transmembrane region" description="Helical" evidence="5">
    <location>
        <begin position="193"/>
        <end position="213"/>
    </location>
</feature>